<evidence type="ECO:0000313" key="6">
    <source>
        <dbReference type="Proteomes" id="UP000298173"/>
    </source>
</evidence>
<organism evidence="5 6">
    <name type="scientific">Cryobacterium glaciale</name>
    <dbReference type="NCBI Taxonomy" id="1259145"/>
    <lineage>
        <taxon>Bacteria</taxon>
        <taxon>Bacillati</taxon>
        <taxon>Actinomycetota</taxon>
        <taxon>Actinomycetes</taxon>
        <taxon>Micrococcales</taxon>
        <taxon>Microbacteriaceae</taxon>
        <taxon>Cryobacterium</taxon>
    </lineage>
</organism>
<comment type="caution">
    <text evidence="5">The sequence shown here is derived from an EMBL/GenBank/DDBJ whole genome shotgun (WGS) entry which is preliminary data.</text>
</comment>
<dbReference type="PANTHER" id="PTHR43782">
    <property type="entry name" value="ARGINASE"/>
    <property type="match status" value="1"/>
</dbReference>
<dbReference type="SUPFAM" id="SSF52768">
    <property type="entry name" value="Arginase/deacetylase"/>
    <property type="match status" value="1"/>
</dbReference>
<evidence type="ECO:0000256" key="4">
    <source>
        <dbReference type="PROSITE-ProRule" id="PRU00742"/>
    </source>
</evidence>
<dbReference type="InterPro" id="IPR006035">
    <property type="entry name" value="Ureohydrolase"/>
</dbReference>
<dbReference type="GO" id="GO:0005829">
    <property type="term" value="C:cytosol"/>
    <property type="evidence" value="ECO:0007669"/>
    <property type="project" value="TreeGrafter"/>
</dbReference>
<gene>
    <name evidence="5" type="ORF">E3O06_13590</name>
</gene>
<proteinExistence type="inferred from homology"/>
<comment type="similarity">
    <text evidence="4">Belongs to the arginase family.</text>
</comment>
<dbReference type="AlphaFoldDB" id="A0A4R8UU37"/>
<dbReference type="PANTHER" id="PTHR43782:SF3">
    <property type="entry name" value="ARGINASE"/>
    <property type="match status" value="1"/>
</dbReference>
<evidence type="ECO:0000256" key="3">
    <source>
        <dbReference type="ARBA" id="ARBA00023211"/>
    </source>
</evidence>
<accession>A0A4R8UU37</accession>
<dbReference type="EMBL" id="SOEY01000028">
    <property type="protein sequence ID" value="TFB71364.1"/>
    <property type="molecule type" value="Genomic_DNA"/>
</dbReference>
<dbReference type="PRINTS" id="PR00116">
    <property type="entry name" value="ARGINASE"/>
</dbReference>
<keyword evidence="6" id="KW-1185">Reference proteome</keyword>
<name>A0A4R8UU37_9MICO</name>
<evidence type="ECO:0000313" key="5">
    <source>
        <dbReference type="EMBL" id="TFB71364.1"/>
    </source>
</evidence>
<dbReference type="Pfam" id="PF00491">
    <property type="entry name" value="Arginase"/>
    <property type="match status" value="1"/>
</dbReference>
<dbReference type="RefSeq" id="WP_134503879.1">
    <property type="nucleotide sequence ID" value="NZ_SOEY01000028.1"/>
</dbReference>
<dbReference type="CDD" id="cd09999">
    <property type="entry name" value="Arginase-like_1"/>
    <property type="match status" value="1"/>
</dbReference>
<dbReference type="GO" id="GO:0030145">
    <property type="term" value="F:manganese ion binding"/>
    <property type="evidence" value="ECO:0007669"/>
    <property type="project" value="TreeGrafter"/>
</dbReference>
<dbReference type="Proteomes" id="UP000298173">
    <property type="component" value="Unassembled WGS sequence"/>
</dbReference>
<evidence type="ECO:0000256" key="2">
    <source>
        <dbReference type="ARBA" id="ARBA00022801"/>
    </source>
</evidence>
<keyword evidence="1" id="KW-0479">Metal-binding</keyword>
<keyword evidence="2" id="KW-0378">Hydrolase</keyword>
<dbReference type="GO" id="GO:0004053">
    <property type="term" value="F:arginase activity"/>
    <property type="evidence" value="ECO:0007669"/>
    <property type="project" value="TreeGrafter"/>
</dbReference>
<protein>
    <submittedName>
        <fullName evidence="5">Arginase family protein</fullName>
    </submittedName>
</protein>
<keyword evidence="3" id="KW-0464">Manganese</keyword>
<sequence length="277" mass="28528">MAPTFVVVPQWQGSISPRAMRLVDGAAAIQGDLPFSATRLVDVPVEAGDALDTGVHRFSAIQVVRERHSAVLKDTADWALSIGGDCGIALAAVEHAARRHQGDLAVVWFDAHPDLHTPESSPSGGFCGMVLRAISGEGPAELELTATSTVPLANVVLAGIRDVDDAEDVLLQDRGLVSVSCSELADPAALVAAVAATGAKHVFVHVDLDVLDPSALEGLSDLIPFGLSVADLNGAITALRAEFTVAGATITGFAPASPEAATDDLPSILRIIGALTR</sequence>
<reference evidence="5 6" key="1">
    <citation type="submission" date="2019-03" db="EMBL/GenBank/DDBJ databases">
        <title>Genomics of glacier-inhabiting Cryobacterium strains.</title>
        <authorList>
            <person name="Liu Q."/>
            <person name="Xin Y.-H."/>
        </authorList>
    </citation>
    <scope>NUCLEOTIDE SEQUENCE [LARGE SCALE GENOMIC DNA]</scope>
    <source>
        <strain evidence="5 6">HLT2-23</strain>
    </source>
</reference>
<dbReference type="Gene3D" id="3.40.800.10">
    <property type="entry name" value="Ureohydrolase domain"/>
    <property type="match status" value="1"/>
</dbReference>
<dbReference type="OrthoDB" id="7331788at2"/>
<dbReference type="PROSITE" id="PS51409">
    <property type="entry name" value="ARGINASE_2"/>
    <property type="match status" value="1"/>
</dbReference>
<evidence type="ECO:0000256" key="1">
    <source>
        <dbReference type="ARBA" id="ARBA00022723"/>
    </source>
</evidence>
<dbReference type="InterPro" id="IPR023696">
    <property type="entry name" value="Ureohydrolase_dom_sf"/>
</dbReference>